<dbReference type="InterPro" id="IPR023180">
    <property type="entry name" value="THP_succinylTrfase_dom1"/>
</dbReference>
<dbReference type="Gene3D" id="2.160.10.10">
    <property type="entry name" value="Hexapeptide repeat proteins"/>
    <property type="match status" value="1"/>
</dbReference>
<dbReference type="Pfam" id="PF14805">
    <property type="entry name" value="THDPS_N_2"/>
    <property type="match status" value="1"/>
</dbReference>
<comment type="similarity">
    <text evidence="1">Belongs to the transferase hexapeptide repeat family.</text>
</comment>
<sequence length="275" mass="29124">MGETELAETIEEIWDRMPAMLDDDERRATAEAMALVDGGKIRCAEITDGTWTVNLWVKKAIDLYFRSSQPTLEYEAGPLQFRDRFPLKAGLEQAQIRIAPPGAARYGSFFSPGVTLMSCYVHLGVWIGADSLIDTWVALGTCAQVGARVKILPCTSIVGSLYPIEARPAVIEDDCHIGSGCVVGPGTRVRRGAILASGVTITSTTRVVDVSGASAEQCGGEVPENAIVIPGNIAAPASAPSAVGVAAALVIGYRDFELTANQNLDLAARKFGLTV</sequence>
<reference evidence="3 4" key="1">
    <citation type="submission" date="2014-07" db="EMBL/GenBank/DDBJ databases">
        <authorList>
            <person name="Zhang J.E."/>
            <person name="Yang H."/>
            <person name="Guo J."/>
            <person name="Deng Z."/>
            <person name="Luo H."/>
            <person name="Luo M."/>
            <person name="Zhao B."/>
        </authorList>
    </citation>
    <scope>NUCLEOTIDE SEQUENCE [LARGE SCALE GENOMIC DNA]</scope>
    <source>
        <strain evidence="3 4">1CP</strain>
        <plasmid evidence="4">Plasmid pr1cp1</plasmid>
    </source>
</reference>
<accession>A0A1B1KH21</accession>
<evidence type="ECO:0000313" key="4">
    <source>
        <dbReference type="Proteomes" id="UP000186108"/>
    </source>
</evidence>
<organism evidence="3 4">
    <name type="scientific">Rhodococcus opacus</name>
    <name type="common">Nocardia opaca</name>
    <dbReference type="NCBI Taxonomy" id="37919"/>
    <lineage>
        <taxon>Bacteria</taxon>
        <taxon>Bacillati</taxon>
        <taxon>Actinomycetota</taxon>
        <taxon>Actinomycetes</taxon>
        <taxon>Mycobacteriales</taxon>
        <taxon>Nocardiaceae</taxon>
        <taxon>Rhodococcus</taxon>
    </lineage>
</organism>
<keyword evidence="3" id="KW-0614">Plasmid</keyword>
<dbReference type="Pfam" id="PF14602">
    <property type="entry name" value="Hexapep_2"/>
    <property type="match status" value="1"/>
</dbReference>
<dbReference type="Proteomes" id="UP000186108">
    <property type="component" value="Plasmid pR1CP1"/>
</dbReference>
<feature type="domain" description="Tetrahydrodipicolinate-N-succinyltransferase chain A" evidence="2">
    <location>
        <begin position="6"/>
        <end position="66"/>
    </location>
</feature>
<dbReference type="AlphaFoldDB" id="A0A1B1KH21"/>
<geneLocation type="plasmid" evidence="4">
    <name>pr1cp1</name>
</geneLocation>
<proteinExistence type="inferred from homology"/>
<dbReference type="RefSeq" id="WP_065493458.1">
    <property type="nucleotide sequence ID" value="NZ_CP009112.1"/>
</dbReference>
<dbReference type="InterPro" id="IPR037133">
    <property type="entry name" value="THP_succinylTrfase_N_sf"/>
</dbReference>
<gene>
    <name evidence="3" type="ORF">R1CP_36415</name>
</gene>
<evidence type="ECO:0000256" key="1">
    <source>
        <dbReference type="ARBA" id="ARBA00007274"/>
    </source>
</evidence>
<dbReference type="SUPFAM" id="SSF51161">
    <property type="entry name" value="Trimeric LpxA-like enzymes"/>
    <property type="match status" value="1"/>
</dbReference>
<dbReference type="EMBL" id="CP009112">
    <property type="protein sequence ID" value="ANS31889.1"/>
    <property type="molecule type" value="Genomic_DNA"/>
</dbReference>
<evidence type="ECO:0000313" key="3">
    <source>
        <dbReference type="EMBL" id="ANS31889.1"/>
    </source>
</evidence>
<dbReference type="Gene3D" id="1.10.166.10">
    <property type="entry name" value="Tetrahydrodipicolinate-N-succinyltransferase, N-terminal domain"/>
    <property type="match status" value="1"/>
</dbReference>
<dbReference type="InterPro" id="IPR001451">
    <property type="entry name" value="Hexapep"/>
</dbReference>
<protein>
    <recommendedName>
        <fullName evidence="2">Tetrahydrodipicolinate-N-succinyltransferase chain A domain-containing protein</fullName>
    </recommendedName>
</protein>
<name>A0A1B1KH21_RHOOP</name>
<evidence type="ECO:0000259" key="2">
    <source>
        <dbReference type="Pfam" id="PF14805"/>
    </source>
</evidence>
<dbReference type="InterPro" id="IPR011004">
    <property type="entry name" value="Trimer_LpxA-like_sf"/>
</dbReference>